<sequence length="135" mass="15387">MARRRKKGRRLFELAKPKTNWHVLKDRCPRCPGQPRWPSPVQGLSSWQSPGHQRPCWKSGTLCRNPSHMCQTTTGFFTWPCRRPSQRSVFLTEIHTGGCWTSPRRRWPVPGSSPWPSPDSARISTKATTGVPSPV</sequence>
<reference evidence="3" key="3">
    <citation type="submission" date="2018-12" db="EMBL/GenBank/DDBJ databases">
        <title>G10K-VGP greater horseshoe bat female genome, primary haplotype.</title>
        <authorList>
            <person name="Teeling E."/>
            <person name="Myers G."/>
            <person name="Vernes S."/>
            <person name="Pippel M."/>
            <person name="Winkler S."/>
            <person name="Fedrigo O."/>
            <person name="Rhie A."/>
            <person name="Koren S."/>
            <person name="Phillippy A."/>
            <person name="Lewin H."/>
            <person name="Damas J."/>
            <person name="Howe K."/>
            <person name="Mountcastle J."/>
            <person name="Jarvis E.D."/>
        </authorList>
    </citation>
    <scope>NUCLEOTIDE SEQUENCE [LARGE SCALE GENOMIC DNA]</scope>
</reference>
<proteinExistence type="predicted"/>
<reference evidence="2" key="5">
    <citation type="submission" date="2025-09" db="UniProtKB">
        <authorList>
            <consortium name="Ensembl"/>
        </authorList>
    </citation>
    <scope>IDENTIFICATION</scope>
</reference>
<reference evidence="2" key="4">
    <citation type="submission" date="2025-08" db="UniProtKB">
        <authorList>
            <consortium name="Ensembl"/>
        </authorList>
    </citation>
    <scope>IDENTIFICATION</scope>
</reference>
<protein>
    <submittedName>
        <fullName evidence="2">Sperm microtubule associated protein 2</fullName>
    </submittedName>
</protein>
<dbReference type="Ensembl" id="ENSRFET00010009165.1">
    <property type="protein sequence ID" value="ENSRFEP00010008336.1"/>
    <property type="gene ID" value="ENSRFEG00010005663.1"/>
</dbReference>
<dbReference type="AlphaFoldDB" id="A0A671E525"/>
<evidence type="ECO:0000313" key="3">
    <source>
        <dbReference type="Proteomes" id="UP000472240"/>
    </source>
</evidence>
<reference evidence="2 3" key="2">
    <citation type="journal article" date="2018" name="Annu Rev Anim Biosci">
        <title>Bat Biology, Genomes, and the Bat1K Project: To Generate Chromosome-Level Genomes for All Living Bat Species.</title>
        <authorList>
            <person name="Teeling E.C."/>
            <person name="Vernes S.C."/>
            <person name="Davalos L.M."/>
            <person name="Ray D.A."/>
            <person name="Gilbert M.T.P."/>
            <person name="Myers E."/>
        </authorList>
    </citation>
    <scope>NUCLEOTIDE SEQUENCE</scope>
</reference>
<feature type="region of interest" description="Disordered" evidence="1">
    <location>
        <begin position="103"/>
        <end position="135"/>
    </location>
</feature>
<evidence type="ECO:0000256" key="1">
    <source>
        <dbReference type="SAM" id="MobiDB-lite"/>
    </source>
</evidence>
<dbReference type="GeneTree" id="ENSGT00940000154630"/>
<name>A0A671E525_RHIFE</name>
<feature type="compositionally biased region" description="Polar residues" evidence="1">
    <location>
        <begin position="122"/>
        <end position="135"/>
    </location>
</feature>
<organism evidence="2 3">
    <name type="scientific">Rhinolophus ferrumequinum</name>
    <name type="common">Greater horseshoe bat</name>
    <dbReference type="NCBI Taxonomy" id="59479"/>
    <lineage>
        <taxon>Eukaryota</taxon>
        <taxon>Metazoa</taxon>
        <taxon>Chordata</taxon>
        <taxon>Craniata</taxon>
        <taxon>Vertebrata</taxon>
        <taxon>Euteleostomi</taxon>
        <taxon>Mammalia</taxon>
        <taxon>Eutheria</taxon>
        <taxon>Laurasiatheria</taxon>
        <taxon>Chiroptera</taxon>
        <taxon>Yinpterochiroptera</taxon>
        <taxon>Rhinolophoidea</taxon>
        <taxon>Rhinolophidae</taxon>
        <taxon>Rhinolophinae</taxon>
        <taxon>Rhinolophus</taxon>
    </lineage>
</organism>
<gene>
    <name evidence="2" type="primary">SPMAP2</name>
</gene>
<keyword evidence="3" id="KW-1185">Reference proteome</keyword>
<accession>A0A671E525</accession>
<evidence type="ECO:0000313" key="2">
    <source>
        <dbReference type="Ensembl" id="ENSRFEP00010008336.1"/>
    </source>
</evidence>
<reference evidence="2 3" key="1">
    <citation type="journal article" date="2015" name="Annu Rev Anim Biosci">
        <title>The Genome 10K Project: a way forward.</title>
        <authorList>
            <person name="Koepfli K.P."/>
            <person name="Paten B."/>
            <person name="O'Brien S.J."/>
            <person name="Koepfli K.P."/>
            <person name="Paten B."/>
            <person name="Antunes A."/>
            <person name="Belov K."/>
            <person name="Bustamante C."/>
            <person name="Castoe T.A."/>
            <person name="Clawson H."/>
            <person name="Crawford A.J."/>
            <person name="Diekhans M."/>
            <person name="Distel D."/>
            <person name="Durbin R."/>
            <person name="Earl D."/>
            <person name="Fujita M.K."/>
            <person name="Gamble T."/>
            <person name="Georges A."/>
            <person name="Gemmell N."/>
            <person name="Gilbert M.T."/>
            <person name="Graves J.M."/>
            <person name="Green R.E."/>
            <person name="Hickey G."/>
            <person name="Jarvis E.D."/>
            <person name="Johnson W."/>
            <person name="Komissarov A."/>
            <person name="Korf I."/>
            <person name="Kuhn R."/>
            <person name="Larkin D.M."/>
            <person name="Lewin H."/>
            <person name="Lopez J.V."/>
            <person name="Ma J."/>
            <person name="Marques-Bonet T."/>
            <person name="Miller W."/>
            <person name="Murphy R."/>
            <person name="Pevzner P."/>
            <person name="Shapiro B."/>
            <person name="Steiner C."/>
            <person name="Tamazian G."/>
            <person name="Venkatesh B."/>
            <person name="Wang J."/>
            <person name="Wayne R."/>
            <person name="Wiley E."/>
            <person name="Yang H."/>
            <person name="Zhang G."/>
            <person name="Haussler D."/>
            <person name="Ryder O."/>
            <person name="O'Brien S.J."/>
        </authorList>
    </citation>
    <scope>NUCLEOTIDE SEQUENCE</scope>
</reference>
<dbReference type="Proteomes" id="UP000472240">
    <property type="component" value="Chromosome 18"/>
</dbReference>